<keyword evidence="5 7" id="KW-0472">Membrane</keyword>
<keyword evidence="7" id="KW-1133">Transmembrane helix</keyword>
<dbReference type="GO" id="GO:0004518">
    <property type="term" value="F:nuclease activity"/>
    <property type="evidence" value="ECO:0007669"/>
    <property type="project" value="UniProtKB-KW"/>
</dbReference>
<dbReference type="InterPro" id="IPR014883">
    <property type="entry name" value="VRR_NUC"/>
</dbReference>
<dbReference type="AlphaFoldDB" id="A0A6L9JIE7"/>
<accession>A0A6L9JIE7</accession>
<dbReference type="GO" id="GO:0016788">
    <property type="term" value="F:hydrolase activity, acting on ester bonds"/>
    <property type="evidence" value="ECO:0007669"/>
    <property type="project" value="InterPro"/>
</dbReference>
<keyword evidence="7" id="KW-0812">Transmembrane</keyword>
<dbReference type="KEGG" id="plum:A4R40_04105"/>
<feature type="compositionally biased region" description="Pro residues" evidence="6">
    <location>
        <begin position="234"/>
        <end position="243"/>
    </location>
</feature>
<evidence type="ECO:0000256" key="7">
    <source>
        <dbReference type="SAM" id="Phobius"/>
    </source>
</evidence>
<dbReference type="GeneID" id="48847111"/>
<keyword evidence="4" id="KW-0378">Hydrolase</keyword>
<name>A0A6L9JIE7_PHOLM</name>
<dbReference type="GO" id="GO:0016020">
    <property type="term" value="C:membrane"/>
    <property type="evidence" value="ECO:0007669"/>
    <property type="project" value="UniProtKB-SubCell"/>
</dbReference>
<reference evidence="8 9" key="1">
    <citation type="submission" date="2019-12" db="EMBL/GenBank/DDBJ databases">
        <title>Engineering Photorhabdus to improve their lethality against agricultural pests.</title>
        <authorList>
            <person name="Machado R.A.R."/>
        </authorList>
    </citation>
    <scope>NUCLEOTIDE SEQUENCE [LARGE SCALE GENOMIC DNA]</scope>
    <source>
        <strain evidence="8 9">EN01</strain>
    </source>
</reference>
<feature type="transmembrane region" description="Helical" evidence="7">
    <location>
        <begin position="424"/>
        <end position="449"/>
    </location>
</feature>
<comment type="caution">
    <text evidence="8">The sequence shown here is derived from an EMBL/GenBank/DDBJ whole genome shotgun (WGS) entry which is preliminary data.</text>
</comment>
<feature type="region of interest" description="Disordered" evidence="6">
    <location>
        <begin position="229"/>
        <end position="269"/>
    </location>
</feature>
<proteinExistence type="predicted"/>
<dbReference type="EMBL" id="WSFA01000016">
    <property type="protein sequence ID" value="NDL38869.1"/>
    <property type="molecule type" value="Genomic_DNA"/>
</dbReference>
<dbReference type="SMART" id="SM00990">
    <property type="entry name" value="VRR_NUC"/>
    <property type="match status" value="1"/>
</dbReference>
<evidence type="ECO:0000256" key="3">
    <source>
        <dbReference type="ARBA" id="ARBA00022722"/>
    </source>
</evidence>
<gene>
    <name evidence="8" type="ORF">GPY51_08770</name>
</gene>
<evidence type="ECO:0000256" key="5">
    <source>
        <dbReference type="ARBA" id="ARBA00023136"/>
    </source>
</evidence>
<organism evidence="8 9">
    <name type="scientific">Photorhabdus laumondii subsp. laumondii</name>
    <name type="common">Photorhabdus luminescens subsp. laumondii</name>
    <dbReference type="NCBI Taxonomy" id="141679"/>
    <lineage>
        <taxon>Bacteria</taxon>
        <taxon>Pseudomonadati</taxon>
        <taxon>Pseudomonadota</taxon>
        <taxon>Gammaproteobacteria</taxon>
        <taxon>Enterobacterales</taxon>
        <taxon>Morganellaceae</taxon>
        <taxon>Photorhabdus</taxon>
    </lineage>
</organism>
<evidence type="ECO:0000313" key="8">
    <source>
        <dbReference type="EMBL" id="NDL38869.1"/>
    </source>
</evidence>
<dbReference type="PROSITE" id="PS00236">
    <property type="entry name" value="NEUROTR_ION_CHANNEL"/>
    <property type="match status" value="1"/>
</dbReference>
<feature type="transmembrane region" description="Helical" evidence="7">
    <location>
        <begin position="394"/>
        <end position="418"/>
    </location>
</feature>
<evidence type="ECO:0000256" key="6">
    <source>
        <dbReference type="SAM" id="MobiDB-lite"/>
    </source>
</evidence>
<dbReference type="RefSeq" id="WP_011145194.1">
    <property type="nucleotide sequence ID" value="NZ_CAWMTZ010000239.1"/>
</dbReference>
<keyword evidence="3" id="KW-0540">Nuclease</keyword>
<protein>
    <submittedName>
        <fullName evidence="8">VRR-NUC domain-containing protein</fullName>
    </submittedName>
</protein>
<evidence type="ECO:0000256" key="2">
    <source>
        <dbReference type="ARBA" id="ARBA00004370"/>
    </source>
</evidence>
<evidence type="ECO:0000256" key="4">
    <source>
        <dbReference type="ARBA" id="ARBA00022801"/>
    </source>
</evidence>
<evidence type="ECO:0000313" key="9">
    <source>
        <dbReference type="Proteomes" id="UP000479300"/>
    </source>
</evidence>
<comment type="cofactor">
    <cofactor evidence="1">
        <name>Mg(2+)</name>
        <dbReference type="ChEBI" id="CHEBI:18420"/>
    </cofactor>
</comment>
<evidence type="ECO:0000256" key="1">
    <source>
        <dbReference type="ARBA" id="ARBA00001946"/>
    </source>
</evidence>
<dbReference type="Proteomes" id="UP000479300">
    <property type="component" value="Unassembled WGS sequence"/>
</dbReference>
<comment type="subcellular location">
    <subcellularLocation>
        <location evidence="2">Membrane</location>
    </subcellularLocation>
</comment>
<dbReference type="Pfam" id="PF08774">
    <property type="entry name" value="VRR_NUC"/>
    <property type="match status" value="1"/>
</dbReference>
<sequence>MAISNNDKMCPAVTSITCTMEIGVFPADEDPCYLAEKAEYALRLPAMIMTKLGAIRFLNQIIMSGLIKVEELKHDFLWSYKAEVVFAIRGKKDVPLPMLATSLASKQRYGDNLPQSSNPFARPSADDAEKFGVVGIRRPDIILVKEEALRWPGRNATYFDGSVHPDNLKMLIEVKFPGDVLSDNQERDYIQIATEKRFGVMRIDDNRTEEQKQYDEAWRKLYQPGSQHYKNPIPLAPLPPGSPPDDEALPVPPAEGVPGTIPQPLTKNPPLLSTSRWSFLPSYEDWVVLGQEVAGLTENGLNYVRDSTRELLAQFGTWLNQAGKWVCEEIIDPISHQISYAFSWVSEQTGKIVTWTESEIKARWQTVQQGSDITLEELKNISWMQILKEVGEGMLEMVVIIAGVAVVILVTLAVAAALIALVEILAAAAAVSAAALATVLAILASVTFATAS</sequence>
<dbReference type="InterPro" id="IPR018000">
    <property type="entry name" value="Neurotransmitter_ion_chnl_CS"/>
</dbReference>